<reference evidence="3" key="1">
    <citation type="journal article" date="2013" name="Nature">
        <title>Draft genome of the wheat A-genome progenitor Triticum urartu.</title>
        <authorList>
            <person name="Ling H.Q."/>
            <person name="Zhao S."/>
            <person name="Liu D."/>
            <person name="Wang J."/>
            <person name="Sun H."/>
            <person name="Zhang C."/>
            <person name="Fan H."/>
            <person name="Li D."/>
            <person name="Dong L."/>
            <person name="Tao Y."/>
            <person name="Gao C."/>
            <person name="Wu H."/>
            <person name="Li Y."/>
            <person name="Cui Y."/>
            <person name="Guo X."/>
            <person name="Zheng S."/>
            <person name="Wang B."/>
            <person name="Yu K."/>
            <person name="Liang Q."/>
            <person name="Yang W."/>
            <person name="Lou X."/>
            <person name="Chen J."/>
            <person name="Feng M."/>
            <person name="Jian J."/>
            <person name="Zhang X."/>
            <person name="Luo G."/>
            <person name="Jiang Y."/>
            <person name="Liu J."/>
            <person name="Wang Z."/>
            <person name="Sha Y."/>
            <person name="Zhang B."/>
            <person name="Wu H."/>
            <person name="Tang D."/>
            <person name="Shen Q."/>
            <person name="Xue P."/>
            <person name="Zou S."/>
            <person name="Wang X."/>
            <person name="Liu X."/>
            <person name="Wang F."/>
            <person name="Yang Y."/>
            <person name="An X."/>
            <person name="Dong Z."/>
            <person name="Zhang K."/>
            <person name="Zhang X."/>
            <person name="Luo M.C."/>
            <person name="Dvorak J."/>
            <person name="Tong Y."/>
            <person name="Wang J."/>
            <person name="Yang H."/>
            <person name="Li Z."/>
            <person name="Wang D."/>
            <person name="Zhang A."/>
            <person name="Wang J."/>
        </authorList>
    </citation>
    <scope>NUCLEOTIDE SEQUENCE</scope>
    <source>
        <strain evidence="3">cv. G1812</strain>
    </source>
</reference>
<name>A0A8R7P6N4_TRIUA</name>
<accession>A0A8R7P6N4</accession>
<dbReference type="Proteomes" id="UP000015106">
    <property type="component" value="Chromosome 1"/>
</dbReference>
<reference evidence="2" key="2">
    <citation type="submission" date="2018-03" db="EMBL/GenBank/DDBJ databases">
        <title>The Triticum urartu genome reveals the dynamic nature of wheat genome evolution.</title>
        <authorList>
            <person name="Ling H."/>
            <person name="Ma B."/>
            <person name="Shi X."/>
            <person name="Liu H."/>
            <person name="Dong L."/>
            <person name="Sun H."/>
            <person name="Cao Y."/>
            <person name="Gao Q."/>
            <person name="Zheng S."/>
            <person name="Li Y."/>
            <person name="Yu Y."/>
            <person name="Du H."/>
            <person name="Qi M."/>
            <person name="Li Y."/>
            <person name="Yu H."/>
            <person name="Cui Y."/>
            <person name="Wang N."/>
            <person name="Chen C."/>
            <person name="Wu H."/>
            <person name="Zhao Y."/>
            <person name="Zhang J."/>
            <person name="Li Y."/>
            <person name="Zhou W."/>
            <person name="Zhang B."/>
            <person name="Hu W."/>
            <person name="Eijk M."/>
            <person name="Tang J."/>
            <person name="Witsenboer H."/>
            <person name="Zhao S."/>
            <person name="Li Z."/>
            <person name="Zhang A."/>
            <person name="Wang D."/>
            <person name="Liang C."/>
        </authorList>
    </citation>
    <scope>NUCLEOTIDE SEQUENCE [LARGE SCALE GENOMIC DNA]</scope>
    <source>
        <strain evidence="2">cv. G1812</strain>
    </source>
</reference>
<evidence type="ECO:0000313" key="3">
    <source>
        <dbReference type="Proteomes" id="UP000015106"/>
    </source>
</evidence>
<keyword evidence="3" id="KW-1185">Reference proteome</keyword>
<organism evidence="2 3">
    <name type="scientific">Triticum urartu</name>
    <name type="common">Red wild einkorn</name>
    <name type="synonym">Crithodium urartu</name>
    <dbReference type="NCBI Taxonomy" id="4572"/>
    <lineage>
        <taxon>Eukaryota</taxon>
        <taxon>Viridiplantae</taxon>
        <taxon>Streptophyta</taxon>
        <taxon>Embryophyta</taxon>
        <taxon>Tracheophyta</taxon>
        <taxon>Spermatophyta</taxon>
        <taxon>Magnoliopsida</taxon>
        <taxon>Liliopsida</taxon>
        <taxon>Poales</taxon>
        <taxon>Poaceae</taxon>
        <taxon>BOP clade</taxon>
        <taxon>Pooideae</taxon>
        <taxon>Triticodae</taxon>
        <taxon>Triticeae</taxon>
        <taxon>Triticinae</taxon>
        <taxon>Triticum</taxon>
    </lineage>
</organism>
<dbReference type="Gramene" id="TuG1812G0100001494.01.T01">
    <property type="protein sequence ID" value="TuG1812G0100001494.01.T01.cds349329"/>
    <property type="gene ID" value="TuG1812G0100001494.01"/>
</dbReference>
<reference evidence="2" key="3">
    <citation type="submission" date="2022-06" db="UniProtKB">
        <authorList>
            <consortium name="EnsemblPlants"/>
        </authorList>
    </citation>
    <scope>IDENTIFICATION</scope>
</reference>
<protein>
    <submittedName>
        <fullName evidence="2">Uncharacterized protein</fullName>
    </submittedName>
</protein>
<evidence type="ECO:0000313" key="2">
    <source>
        <dbReference type="EnsemblPlants" id="TuG1812G0100001494.01.T01.cds349329"/>
    </source>
</evidence>
<dbReference type="AlphaFoldDB" id="A0A8R7P6N4"/>
<feature type="region of interest" description="Disordered" evidence="1">
    <location>
        <begin position="1"/>
        <end position="22"/>
    </location>
</feature>
<evidence type="ECO:0000256" key="1">
    <source>
        <dbReference type="SAM" id="MobiDB-lite"/>
    </source>
</evidence>
<sequence>HRRDLAAPPHEPAPSASHLQLRHTSVDRSAIVPHSSLPAEQHGYHPLHQRYPARFCRVFSVARLSHLLNRLHPH</sequence>
<proteinExistence type="predicted"/>
<dbReference type="EnsemblPlants" id="TuG1812G0100001494.01.T01">
    <property type="protein sequence ID" value="TuG1812G0100001494.01.T01.cds349329"/>
    <property type="gene ID" value="TuG1812G0100001494.01"/>
</dbReference>